<evidence type="ECO:0000313" key="2">
    <source>
        <dbReference type="EMBL" id="EAR84658.3"/>
    </source>
</evidence>
<dbReference type="EMBL" id="GG662698">
    <property type="protein sequence ID" value="EAR84658.3"/>
    <property type="molecule type" value="Genomic_DNA"/>
</dbReference>
<dbReference type="PANTHER" id="PTHR21068:SF43">
    <property type="entry name" value="SPARTIN"/>
    <property type="match status" value="1"/>
</dbReference>
<dbReference type="Pfam" id="PF06911">
    <property type="entry name" value="Senescence"/>
    <property type="match status" value="1"/>
</dbReference>
<dbReference type="InterPro" id="IPR009686">
    <property type="entry name" value="Senescence/spartin_C"/>
</dbReference>
<dbReference type="InterPro" id="IPR045036">
    <property type="entry name" value="Spartin-like"/>
</dbReference>
<dbReference type="HOGENOM" id="CLU_822549_0_0_1"/>
<evidence type="ECO:0000259" key="1">
    <source>
        <dbReference type="Pfam" id="PF06911"/>
    </source>
</evidence>
<protein>
    <submittedName>
        <fullName evidence="2">Senescence-associated protein</fullName>
    </submittedName>
</protein>
<accession>I7LZR2</accession>
<dbReference type="KEGG" id="tet:TTHERM_00649270"/>
<keyword evidence="3" id="KW-1185">Reference proteome</keyword>
<evidence type="ECO:0000313" key="3">
    <source>
        <dbReference type="Proteomes" id="UP000009168"/>
    </source>
</evidence>
<organism evidence="2 3">
    <name type="scientific">Tetrahymena thermophila (strain SB210)</name>
    <dbReference type="NCBI Taxonomy" id="312017"/>
    <lineage>
        <taxon>Eukaryota</taxon>
        <taxon>Sar</taxon>
        <taxon>Alveolata</taxon>
        <taxon>Ciliophora</taxon>
        <taxon>Intramacronucleata</taxon>
        <taxon>Oligohymenophorea</taxon>
        <taxon>Hymenostomatida</taxon>
        <taxon>Tetrahymenina</taxon>
        <taxon>Tetrahymenidae</taxon>
        <taxon>Tetrahymena</taxon>
    </lineage>
</organism>
<dbReference type="RefSeq" id="XP_001032321.3">
    <property type="nucleotide sequence ID" value="XM_001032321.4"/>
</dbReference>
<feature type="domain" description="Senescence" evidence="1">
    <location>
        <begin position="142"/>
        <end position="324"/>
    </location>
</feature>
<dbReference type="STRING" id="312017.I7LZR2"/>
<reference evidence="3" key="1">
    <citation type="journal article" date="2006" name="PLoS Biol.">
        <title>Macronuclear genome sequence of the ciliate Tetrahymena thermophila, a model eukaryote.</title>
        <authorList>
            <person name="Eisen J.A."/>
            <person name="Coyne R.S."/>
            <person name="Wu M."/>
            <person name="Wu D."/>
            <person name="Thiagarajan M."/>
            <person name="Wortman J.R."/>
            <person name="Badger J.H."/>
            <person name="Ren Q."/>
            <person name="Amedeo P."/>
            <person name="Jones K.M."/>
            <person name="Tallon L.J."/>
            <person name="Delcher A.L."/>
            <person name="Salzberg S.L."/>
            <person name="Silva J.C."/>
            <person name="Haas B.J."/>
            <person name="Majoros W.H."/>
            <person name="Farzad M."/>
            <person name="Carlton J.M."/>
            <person name="Smith R.K. Jr."/>
            <person name="Garg J."/>
            <person name="Pearlman R.E."/>
            <person name="Karrer K.M."/>
            <person name="Sun L."/>
            <person name="Manning G."/>
            <person name="Elde N.C."/>
            <person name="Turkewitz A.P."/>
            <person name="Asai D.J."/>
            <person name="Wilkes D.E."/>
            <person name="Wang Y."/>
            <person name="Cai H."/>
            <person name="Collins K."/>
            <person name="Stewart B.A."/>
            <person name="Lee S.R."/>
            <person name="Wilamowska K."/>
            <person name="Weinberg Z."/>
            <person name="Ruzzo W.L."/>
            <person name="Wloga D."/>
            <person name="Gaertig J."/>
            <person name="Frankel J."/>
            <person name="Tsao C.-C."/>
            <person name="Gorovsky M.A."/>
            <person name="Keeling P.J."/>
            <person name="Waller R.F."/>
            <person name="Patron N.J."/>
            <person name="Cherry J.M."/>
            <person name="Stover N.A."/>
            <person name="Krieger C.J."/>
            <person name="del Toro C."/>
            <person name="Ryder H.F."/>
            <person name="Williamson S.C."/>
            <person name="Barbeau R.A."/>
            <person name="Hamilton E.P."/>
            <person name="Orias E."/>
        </authorList>
    </citation>
    <scope>NUCLEOTIDE SEQUENCE [LARGE SCALE GENOMIC DNA]</scope>
    <source>
        <strain evidence="3">SB210</strain>
    </source>
</reference>
<dbReference type="OrthoDB" id="299998at2759"/>
<dbReference type="InParanoid" id="I7LZR2"/>
<dbReference type="GeneID" id="7836822"/>
<sequence>MEYRMELVFEIADSILYNIQNNSLSIIDQAPLAIYVLRQYNLVVLKLGQWQYSLSQDLPVMFLESCNKKMYAFPSNQGNFGLVLGPYTTQDQEQILESIFTQCSDFVIATPQEENQNINNINQDYQQQQQQPLSTSKWIQGYLQKGGDMIRTGIILGGNAIAYGIKIGGRLIKSTFSKPEVKEIDPQTLQKVQMAHATSDYILTYTQQQLEYILDNAKSIGQEIFSQVAQSQTGQQIQQHKNYADIRNVTKGTINAVASIYDGLFESLATIARGFQSTTTSVVNAKYGQQAGLLVDHSMDTVANIGNIFYQVNQQASKAVQEASQSQIRNF</sequence>
<dbReference type="AlphaFoldDB" id="I7LZR2"/>
<proteinExistence type="predicted"/>
<dbReference type="GO" id="GO:0005886">
    <property type="term" value="C:plasma membrane"/>
    <property type="evidence" value="ECO:0007669"/>
    <property type="project" value="TreeGrafter"/>
</dbReference>
<dbReference type="Proteomes" id="UP000009168">
    <property type="component" value="Unassembled WGS sequence"/>
</dbReference>
<dbReference type="PANTHER" id="PTHR21068">
    <property type="entry name" value="SPARTIN"/>
    <property type="match status" value="1"/>
</dbReference>
<gene>
    <name evidence="2" type="ORF">TTHERM_00649270</name>
</gene>
<dbReference type="OMA" id="GRNDMKQ"/>
<name>I7LZR2_TETTS</name>
<dbReference type="eggNOG" id="KOG2709">
    <property type="taxonomic scope" value="Eukaryota"/>
</dbReference>